<dbReference type="InterPro" id="IPR010287">
    <property type="entry name" value="DUF892_YciF-like"/>
</dbReference>
<reference evidence="1 2" key="1">
    <citation type="submission" date="2019-01" db="EMBL/GenBank/DDBJ databases">
        <title>Genome sequencing of strain DFW100M-13.</title>
        <authorList>
            <person name="Heo J."/>
            <person name="Kim S.-J."/>
            <person name="Kim J.-S."/>
            <person name="Hong S.-B."/>
            <person name="Kwon S.-W."/>
        </authorList>
    </citation>
    <scope>NUCLEOTIDE SEQUENCE [LARGE SCALE GENOMIC DNA]</scope>
    <source>
        <strain evidence="1 2">DFW100M-13</strain>
    </source>
</reference>
<dbReference type="InterPro" id="IPR047114">
    <property type="entry name" value="YciF"/>
</dbReference>
<proteinExistence type="predicted"/>
<dbReference type="PANTHER" id="PTHR30565">
    <property type="entry name" value="PROTEIN YCIF"/>
    <property type="match status" value="1"/>
</dbReference>
<evidence type="ECO:0000313" key="2">
    <source>
        <dbReference type="Proteomes" id="UP000293995"/>
    </source>
</evidence>
<evidence type="ECO:0000313" key="1">
    <source>
        <dbReference type="EMBL" id="QAY61389.1"/>
    </source>
</evidence>
<dbReference type="RefSeq" id="WP_129392734.1">
    <property type="nucleotide sequence ID" value="NZ_CP035494.1"/>
</dbReference>
<dbReference type="OrthoDB" id="9797741at2"/>
<dbReference type="InterPro" id="IPR009078">
    <property type="entry name" value="Ferritin-like_SF"/>
</dbReference>
<organism evidence="1 2">
    <name type="scientific">Microbacterium protaetiae</name>
    <dbReference type="NCBI Taxonomy" id="2509458"/>
    <lineage>
        <taxon>Bacteria</taxon>
        <taxon>Bacillati</taxon>
        <taxon>Actinomycetota</taxon>
        <taxon>Actinomycetes</taxon>
        <taxon>Micrococcales</taxon>
        <taxon>Microbacteriaceae</taxon>
        <taxon>Microbacterium</taxon>
    </lineage>
</organism>
<dbReference type="EMBL" id="CP035494">
    <property type="protein sequence ID" value="QAY61389.1"/>
    <property type="molecule type" value="Genomic_DNA"/>
</dbReference>
<keyword evidence="2" id="KW-1185">Reference proteome</keyword>
<dbReference type="KEGG" id="mprt:ET475_16350"/>
<dbReference type="Proteomes" id="UP000293995">
    <property type="component" value="Chromosome"/>
</dbReference>
<dbReference type="Pfam" id="PF05974">
    <property type="entry name" value="DUF892"/>
    <property type="match status" value="1"/>
</dbReference>
<dbReference type="AlphaFoldDB" id="A0A4P6EJD5"/>
<dbReference type="Gene3D" id="1.20.1260.10">
    <property type="match status" value="1"/>
</dbReference>
<sequence length="161" mass="18204">MFARFETPEELFAYRLGSALTMENDSLQMLADLEKAALSEDVREMFRHHASQTRDQIDNLHEIFRVLGLTMTEARSPTTKKLVKEGNALLRKADEKLRDDIAVAAALRAEHHEISAYQSLVASARRLHPAQVVHLLSANLEQEQHTSEELAAKAKELARTM</sequence>
<protein>
    <submittedName>
        <fullName evidence="1">DUF892 family protein</fullName>
    </submittedName>
</protein>
<name>A0A4P6EJD5_9MICO</name>
<dbReference type="SUPFAM" id="SSF47240">
    <property type="entry name" value="Ferritin-like"/>
    <property type="match status" value="1"/>
</dbReference>
<accession>A0A4P6EJD5</accession>
<gene>
    <name evidence="1" type="ORF">ET475_16350</name>
</gene>
<dbReference type="PANTHER" id="PTHR30565:SF9">
    <property type="entry name" value="PROTEIN YCIF"/>
    <property type="match status" value="1"/>
</dbReference>
<dbReference type="InterPro" id="IPR012347">
    <property type="entry name" value="Ferritin-like"/>
</dbReference>